<comment type="similarity">
    <text evidence="2">Belongs to the ATPase alpha/beta chains family.</text>
</comment>
<comment type="catalytic activity">
    <reaction evidence="16">
        <text>ATP + H2O + cellular proteinSide 1 = ADP + phosphate + cellular proteinSide 2.</text>
        <dbReference type="EC" id="7.4.2.8"/>
    </reaction>
</comment>
<dbReference type="InterPro" id="IPR050053">
    <property type="entry name" value="ATPase_alpha/beta_chains"/>
</dbReference>
<dbReference type="InterPro" id="IPR005714">
    <property type="entry name" value="ATPase_T3SS_FliI/YscN"/>
</dbReference>
<evidence type="ECO:0000256" key="6">
    <source>
        <dbReference type="ARBA" id="ARBA00022490"/>
    </source>
</evidence>
<dbReference type="GO" id="GO:0005524">
    <property type="term" value="F:ATP binding"/>
    <property type="evidence" value="ECO:0007669"/>
    <property type="project" value="UniProtKB-KW"/>
</dbReference>
<dbReference type="NCBIfam" id="TIGR03496">
    <property type="entry name" value="FliI_clade1"/>
    <property type="match status" value="1"/>
</dbReference>
<evidence type="ECO:0000256" key="2">
    <source>
        <dbReference type="ARBA" id="ARBA00008936"/>
    </source>
</evidence>
<dbReference type="SMART" id="SM00382">
    <property type="entry name" value="AAA"/>
    <property type="match status" value="1"/>
</dbReference>
<keyword evidence="11" id="KW-0653">Protein transport</keyword>
<keyword evidence="14" id="KW-1006">Bacterial flagellum protein export</keyword>
<dbReference type="GO" id="GO:0008564">
    <property type="term" value="F:protein-exporting ATPase activity"/>
    <property type="evidence" value="ECO:0007669"/>
    <property type="project" value="UniProtKB-EC"/>
</dbReference>
<evidence type="ECO:0000256" key="12">
    <source>
        <dbReference type="ARBA" id="ARBA00022967"/>
    </source>
</evidence>
<evidence type="ECO:0000313" key="18">
    <source>
        <dbReference type="EMBL" id="SUI45359.1"/>
    </source>
</evidence>
<dbReference type="PROSITE" id="PS00152">
    <property type="entry name" value="ATPASE_ALPHA_BETA"/>
    <property type="match status" value="1"/>
</dbReference>
<dbReference type="GO" id="GO:0016887">
    <property type="term" value="F:ATP hydrolysis activity"/>
    <property type="evidence" value="ECO:0007669"/>
    <property type="project" value="InterPro"/>
</dbReference>
<dbReference type="InterPro" id="IPR003593">
    <property type="entry name" value="AAA+_ATPase"/>
</dbReference>
<dbReference type="Gene3D" id="3.40.50.12240">
    <property type="match status" value="1"/>
</dbReference>
<dbReference type="GO" id="GO:0005737">
    <property type="term" value="C:cytoplasm"/>
    <property type="evidence" value="ECO:0007669"/>
    <property type="project" value="UniProtKB-SubCell"/>
</dbReference>
<dbReference type="FunFam" id="3.40.50.12240:FF:000002">
    <property type="entry name" value="Flagellum-specific ATP synthase FliI"/>
    <property type="match status" value="1"/>
</dbReference>
<dbReference type="GO" id="GO:0030254">
    <property type="term" value="P:protein secretion by the type III secretion system"/>
    <property type="evidence" value="ECO:0007669"/>
    <property type="project" value="InterPro"/>
</dbReference>
<dbReference type="PANTHER" id="PTHR15184">
    <property type="entry name" value="ATP SYNTHASE"/>
    <property type="match status" value="1"/>
</dbReference>
<reference evidence="18 19" key="1">
    <citation type="submission" date="2018-06" db="EMBL/GenBank/DDBJ databases">
        <authorList>
            <consortium name="Pathogen Informatics"/>
            <person name="Doyle S."/>
        </authorList>
    </citation>
    <scope>NUCLEOTIDE SEQUENCE [LARGE SCALE GENOMIC DNA]</scope>
    <source>
        <strain evidence="18 19">NCTC10738</strain>
    </source>
</reference>
<dbReference type="EC" id="7.1.2.2" evidence="3"/>
<sequence>MMQQRRSQLLSELKHLAEKQAPFQAVASGQLVRVVGLTLEASGCRAPVGSLCAIDTMAGKLIAEVIGFDDELLYLMPVEELRGVLPGAKVMPLGEQTGLSVGLSLLGRVLDGNGQPLDGMGALHTDEQASRHSPAINPLARRAITEPLDVGVRAINAMLTVGKGQRMGLFAGSGVGKSVLLGMMTRGTTADIIVVGLVGERGREVKEFIEEILGAEGRARSVVIAAPADTSPLMRLRACETSTRIAEYFRDLGYDVLLLMDSLTRYAQAQREIALAVGEPPATKGYPPSVFAKLPRLVERAGNGGEGQGSITAFYTVLTEGDDQQDPIADASRAILDGHIVLSRALADSGHYPAIDIEASISRVAPMVISEAHLEAMRRVKQVYSLYQQNRDLISIGAYSQGSDPRIDNAIRLQPAMNAFLRQGMRDAISFSDCQQMLGQLAAQCKV</sequence>
<dbReference type="SUPFAM" id="SSF52540">
    <property type="entry name" value="P-loop containing nucleoside triphosphate hydrolases"/>
    <property type="match status" value="1"/>
</dbReference>
<dbReference type="EMBL" id="UGYO01000001">
    <property type="protein sequence ID" value="SUI45359.1"/>
    <property type="molecule type" value="Genomic_DNA"/>
</dbReference>
<proteinExistence type="inferred from homology"/>
<dbReference type="AlphaFoldDB" id="A0A379YHX6"/>
<feature type="domain" description="AAA+ ATPase" evidence="17">
    <location>
        <begin position="163"/>
        <end position="346"/>
    </location>
</feature>
<evidence type="ECO:0000256" key="3">
    <source>
        <dbReference type="ARBA" id="ARBA00012473"/>
    </source>
</evidence>
<keyword evidence="5" id="KW-0813">Transport</keyword>
<dbReference type="InterPro" id="IPR040627">
    <property type="entry name" value="T3SS_ATPase_C"/>
</dbReference>
<evidence type="ECO:0000256" key="14">
    <source>
        <dbReference type="ARBA" id="ARBA00023225"/>
    </source>
</evidence>
<evidence type="ECO:0000313" key="19">
    <source>
        <dbReference type="Proteomes" id="UP000254069"/>
    </source>
</evidence>
<evidence type="ECO:0000256" key="9">
    <source>
        <dbReference type="ARBA" id="ARBA00022795"/>
    </source>
</evidence>
<evidence type="ECO:0000256" key="4">
    <source>
        <dbReference type="ARBA" id="ARBA00020580"/>
    </source>
</evidence>
<keyword evidence="7" id="KW-0547">Nucleotide-binding</keyword>
<dbReference type="GO" id="GO:0030257">
    <property type="term" value="C:type III protein secretion system complex"/>
    <property type="evidence" value="ECO:0007669"/>
    <property type="project" value="InterPro"/>
</dbReference>
<dbReference type="PANTHER" id="PTHR15184:SF81">
    <property type="entry name" value="FLAGELLUM-SPECIFIC ATP SYNTHASE"/>
    <property type="match status" value="1"/>
</dbReference>
<gene>
    <name evidence="18" type="primary">fliI_1</name>
    <name evidence="18" type="ORF">NCTC10738_00050</name>
</gene>
<dbReference type="Pfam" id="PF18269">
    <property type="entry name" value="T3SS_ATPase_C"/>
    <property type="match status" value="1"/>
</dbReference>
<dbReference type="InterPro" id="IPR020003">
    <property type="entry name" value="ATPase_a/bsu_AS"/>
</dbReference>
<dbReference type="GO" id="GO:0044780">
    <property type="term" value="P:bacterial-type flagellum assembly"/>
    <property type="evidence" value="ECO:0007669"/>
    <property type="project" value="InterPro"/>
</dbReference>
<evidence type="ECO:0000256" key="11">
    <source>
        <dbReference type="ARBA" id="ARBA00022927"/>
    </source>
</evidence>
<dbReference type="Pfam" id="PF00006">
    <property type="entry name" value="ATP-synt_ab"/>
    <property type="match status" value="1"/>
</dbReference>
<dbReference type="GO" id="GO:0071973">
    <property type="term" value="P:bacterial-type flagellum-dependent cell motility"/>
    <property type="evidence" value="ECO:0007669"/>
    <property type="project" value="InterPro"/>
</dbReference>
<comment type="subcellular location">
    <subcellularLocation>
        <location evidence="1">Cytoplasm</location>
    </subcellularLocation>
</comment>
<evidence type="ECO:0000256" key="16">
    <source>
        <dbReference type="ARBA" id="ARBA00034006"/>
    </source>
</evidence>
<keyword evidence="6" id="KW-0963">Cytoplasm</keyword>
<dbReference type="CDD" id="cd18114">
    <property type="entry name" value="ATP-synt_flagellum-secretory_path_III_C"/>
    <property type="match status" value="1"/>
</dbReference>
<evidence type="ECO:0000256" key="13">
    <source>
        <dbReference type="ARBA" id="ARBA00023065"/>
    </source>
</evidence>
<keyword evidence="12" id="KW-1278">Translocase</keyword>
<dbReference type="GO" id="GO:0046933">
    <property type="term" value="F:proton-transporting ATP synthase activity, rotational mechanism"/>
    <property type="evidence" value="ECO:0007669"/>
    <property type="project" value="TreeGrafter"/>
</dbReference>
<evidence type="ECO:0000256" key="15">
    <source>
        <dbReference type="ARBA" id="ARBA00023310"/>
    </source>
</evidence>
<name>A0A379YHX6_9GAMM</name>
<keyword evidence="10" id="KW-0067">ATP-binding</keyword>
<evidence type="ECO:0000256" key="7">
    <source>
        <dbReference type="ARBA" id="ARBA00022741"/>
    </source>
</evidence>
<accession>A0A379YHX6</accession>
<keyword evidence="15" id="KW-0066">ATP synthesis</keyword>
<dbReference type="InterPro" id="IPR020005">
    <property type="entry name" value="FliI_clade1"/>
</dbReference>
<dbReference type="InterPro" id="IPR000194">
    <property type="entry name" value="ATPase_F1/V1/A1_a/bsu_nucl-bd"/>
</dbReference>
<evidence type="ECO:0000259" key="17">
    <source>
        <dbReference type="SMART" id="SM00382"/>
    </source>
</evidence>
<keyword evidence="13" id="KW-0406">Ion transport</keyword>
<keyword evidence="9" id="KW-1005">Bacterial flagellum biogenesis</keyword>
<dbReference type="InterPro" id="IPR027417">
    <property type="entry name" value="P-loop_NTPase"/>
</dbReference>
<keyword evidence="18" id="KW-0378">Hydrolase</keyword>
<dbReference type="Proteomes" id="UP000254069">
    <property type="component" value="Unassembled WGS sequence"/>
</dbReference>
<organism evidence="18 19">
    <name type="scientific">Shewanella algae</name>
    <dbReference type="NCBI Taxonomy" id="38313"/>
    <lineage>
        <taxon>Bacteria</taxon>
        <taxon>Pseudomonadati</taxon>
        <taxon>Pseudomonadota</taxon>
        <taxon>Gammaproteobacteria</taxon>
        <taxon>Alteromonadales</taxon>
        <taxon>Shewanellaceae</taxon>
        <taxon>Shewanella</taxon>
    </lineage>
</organism>
<keyword evidence="8" id="KW-0375">Hydrogen ion transport</keyword>
<evidence type="ECO:0000256" key="10">
    <source>
        <dbReference type="ARBA" id="ARBA00022840"/>
    </source>
</evidence>
<keyword evidence="19" id="KW-1185">Reference proteome</keyword>
<protein>
    <recommendedName>
        <fullName evidence="4">Flagellum-specific ATP synthase</fullName>
        <ecNumber evidence="3">7.1.2.2</ecNumber>
    </recommendedName>
</protein>
<evidence type="ECO:0000256" key="1">
    <source>
        <dbReference type="ARBA" id="ARBA00004496"/>
    </source>
</evidence>
<evidence type="ECO:0000256" key="8">
    <source>
        <dbReference type="ARBA" id="ARBA00022781"/>
    </source>
</evidence>
<evidence type="ECO:0000256" key="5">
    <source>
        <dbReference type="ARBA" id="ARBA00022448"/>
    </source>
</evidence>
<dbReference type="CDD" id="cd01136">
    <property type="entry name" value="ATPase_flagellum-secretory_path_III"/>
    <property type="match status" value="1"/>
</dbReference>
<dbReference type="NCBIfam" id="TIGR01026">
    <property type="entry name" value="fliI_yscN"/>
    <property type="match status" value="1"/>
</dbReference>
<dbReference type="CDD" id="cd18117">
    <property type="entry name" value="ATP-synt_flagellum-secretory_path_III_N"/>
    <property type="match status" value="1"/>
</dbReference>